<sequence length="222" mass="24303">METRLSMSEFIHMYKEQPEAPDLDESRAASYDTGYQLSLGSVFAIAMAGLSMTALTLLKTLAFLSPDGVDRNTLLNGFASTFEAGVDRDTESSQLLSDIQKKTLGPWNMSALGELLPKSLVSGRPDPQGNVTKIVMHRIVQQVVMSSLRGHYETSASDEARAYFQRAVDIMGRCMPWTAAIKTSSLQNLQGMEWCLDHSLSLAQKIWSVTHGAEIGLGRSAP</sequence>
<evidence type="ECO:0000313" key="2">
    <source>
        <dbReference type="EMBL" id="KAK0620438.1"/>
    </source>
</evidence>
<protein>
    <recommendedName>
        <fullName evidence="1">DUF7779 domain-containing protein</fullName>
    </recommendedName>
</protein>
<name>A0AA40C0U7_9PEZI</name>
<dbReference type="Pfam" id="PF25000">
    <property type="entry name" value="DUF7779"/>
    <property type="match status" value="1"/>
</dbReference>
<reference evidence="2" key="1">
    <citation type="submission" date="2023-06" db="EMBL/GenBank/DDBJ databases">
        <title>Genome-scale phylogeny and comparative genomics of the fungal order Sordariales.</title>
        <authorList>
            <consortium name="Lawrence Berkeley National Laboratory"/>
            <person name="Hensen N."/>
            <person name="Bonometti L."/>
            <person name="Westerberg I."/>
            <person name="Brannstrom I.O."/>
            <person name="Guillou S."/>
            <person name="Cros-Aarteil S."/>
            <person name="Calhoun S."/>
            <person name="Haridas S."/>
            <person name="Kuo A."/>
            <person name="Mondo S."/>
            <person name="Pangilinan J."/>
            <person name="Riley R."/>
            <person name="Labutti K."/>
            <person name="Andreopoulos B."/>
            <person name="Lipzen A."/>
            <person name="Chen C."/>
            <person name="Yanf M."/>
            <person name="Daum C."/>
            <person name="Ng V."/>
            <person name="Clum A."/>
            <person name="Steindorff A."/>
            <person name="Ohm R."/>
            <person name="Martin F."/>
            <person name="Silar P."/>
            <person name="Natvig D."/>
            <person name="Lalanne C."/>
            <person name="Gautier V."/>
            <person name="Ament-Velasquez S.L."/>
            <person name="Kruys A."/>
            <person name="Hutchinson M.I."/>
            <person name="Powell A.J."/>
            <person name="Barry K."/>
            <person name="Miller A.N."/>
            <person name="Grigoriev I.V."/>
            <person name="Debuchy R."/>
            <person name="Gladieux P."/>
            <person name="Thoren M.H."/>
            <person name="Johannesson H."/>
        </authorList>
    </citation>
    <scope>NUCLEOTIDE SEQUENCE</scope>
    <source>
        <strain evidence="2">CBS 606.72</strain>
    </source>
</reference>
<comment type="caution">
    <text evidence="2">The sequence shown here is derived from an EMBL/GenBank/DDBJ whole genome shotgun (WGS) entry which is preliminary data.</text>
</comment>
<evidence type="ECO:0000259" key="1">
    <source>
        <dbReference type="Pfam" id="PF25000"/>
    </source>
</evidence>
<gene>
    <name evidence="2" type="ORF">B0T14DRAFT_567183</name>
</gene>
<dbReference type="Proteomes" id="UP001175000">
    <property type="component" value="Unassembled WGS sequence"/>
</dbReference>
<evidence type="ECO:0000313" key="3">
    <source>
        <dbReference type="Proteomes" id="UP001175000"/>
    </source>
</evidence>
<feature type="domain" description="DUF7779" evidence="1">
    <location>
        <begin position="46"/>
        <end position="148"/>
    </location>
</feature>
<organism evidence="2 3">
    <name type="scientific">Immersiella caudata</name>
    <dbReference type="NCBI Taxonomy" id="314043"/>
    <lineage>
        <taxon>Eukaryota</taxon>
        <taxon>Fungi</taxon>
        <taxon>Dikarya</taxon>
        <taxon>Ascomycota</taxon>
        <taxon>Pezizomycotina</taxon>
        <taxon>Sordariomycetes</taxon>
        <taxon>Sordariomycetidae</taxon>
        <taxon>Sordariales</taxon>
        <taxon>Lasiosphaeriaceae</taxon>
        <taxon>Immersiella</taxon>
    </lineage>
</organism>
<proteinExistence type="predicted"/>
<dbReference type="AlphaFoldDB" id="A0AA40C0U7"/>
<dbReference type="InterPro" id="IPR056681">
    <property type="entry name" value="DUF7779"/>
</dbReference>
<keyword evidence="3" id="KW-1185">Reference proteome</keyword>
<dbReference type="EMBL" id="JAULSU010000004">
    <property type="protein sequence ID" value="KAK0620438.1"/>
    <property type="molecule type" value="Genomic_DNA"/>
</dbReference>
<accession>A0AA40C0U7</accession>